<dbReference type="PROSITE" id="PS50931">
    <property type="entry name" value="HTH_LYSR"/>
    <property type="match status" value="1"/>
</dbReference>
<evidence type="ECO:0000259" key="5">
    <source>
        <dbReference type="PROSITE" id="PS50931"/>
    </source>
</evidence>
<dbReference type="PANTHER" id="PTHR30579:SF7">
    <property type="entry name" value="HTH-TYPE TRANSCRIPTIONAL REGULATOR LRHA-RELATED"/>
    <property type="match status" value="1"/>
</dbReference>
<keyword evidence="2" id="KW-0805">Transcription regulation</keyword>
<proteinExistence type="inferred from homology"/>
<dbReference type="AlphaFoldDB" id="A0A1R1JUT2"/>
<evidence type="ECO:0000256" key="1">
    <source>
        <dbReference type="ARBA" id="ARBA00009437"/>
    </source>
</evidence>
<evidence type="ECO:0000256" key="4">
    <source>
        <dbReference type="ARBA" id="ARBA00023163"/>
    </source>
</evidence>
<evidence type="ECO:0000256" key="3">
    <source>
        <dbReference type="ARBA" id="ARBA00023125"/>
    </source>
</evidence>
<name>A0A1R1JUT2_ALCXX</name>
<dbReference type="Pfam" id="PF03466">
    <property type="entry name" value="LysR_substrate"/>
    <property type="match status" value="1"/>
</dbReference>
<comment type="similarity">
    <text evidence="1">Belongs to the LysR transcriptional regulatory family.</text>
</comment>
<evidence type="ECO:0000313" key="6">
    <source>
        <dbReference type="EMBL" id="OMG89035.1"/>
    </source>
</evidence>
<sequence>MNQSLDIDLLRTFHAVARLGQFRAAAEHVHRSPAAVSVHIQRLEAVVGGRLLERDNQSVTLTPLGQRVLGGTAELLRVHDRVLGGIQGTALAGRIKLGLPDEYAAHVIRDILPLFAADWPGVVLEVTTAPSLALRDQVGRGRLHLALAAQAMARRPDPQSLAWTTPVWVGSARLGTPLPDPVPLALHAAHCPYREAMTTSLDRAGLAWRTVLSSPSSQAVEACVESGLAVSLIDRSRVTSAMRIVDTLPAIAAHEIVLLRAASAQTAPATDLLEQTLRRHFRL</sequence>
<feature type="domain" description="HTH lysR-type" evidence="5">
    <location>
        <begin position="5"/>
        <end position="62"/>
    </location>
</feature>
<dbReference type="SUPFAM" id="SSF53850">
    <property type="entry name" value="Periplasmic binding protein-like II"/>
    <property type="match status" value="1"/>
</dbReference>
<organism evidence="6 7">
    <name type="scientific">Alcaligenes xylosoxydans xylosoxydans</name>
    <name type="common">Achromobacter xylosoxidans</name>
    <dbReference type="NCBI Taxonomy" id="85698"/>
    <lineage>
        <taxon>Bacteria</taxon>
        <taxon>Pseudomonadati</taxon>
        <taxon>Pseudomonadota</taxon>
        <taxon>Betaproteobacteria</taxon>
        <taxon>Burkholderiales</taxon>
        <taxon>Alcaligenaceae</taxon>
        <taxon>Achromobacter</taxon>
    </lineage>
</organism>
<gene>
    <name evidence="6" type="ORF">BIZ92_25175</name>
</gene>
<reference evidence="6 7" key="1">
    <citation type="submission" date="2016-09" db="EMBL/GenBank/DDBJ databases">
        <title>Phylogenomics of Achromobacter.</title>
        <authorList>
            <person name="Jeukens J."/>
            <person name="Freschi L."/>
            <person name="Vincent A.T."/>
            <person name="Emond-Rheault J.-G."/>
            <person name="Kukavica-Ibrulj I."/>
            <person name="Charette S.J."/>
            <person name="Levesque R.C."/>
        </authorList>
    </citation>
    <scope>NUCLEOTIDE SEQUENCE [LARGE SCALE GENOMIC DNA]</scope>
    <source>
        <strain evidence="6 7">AUS488</strain>
    </source>
</reference>
<comment type="caution">
    <text evidence="6">The sequence shown here is derived from an EMBL/GenBank/DDBJ whole genome shotgun (WGS) entry which is preliminary data.</text>
</comment>
<dbReference type="Proteomes" id="UP000187251">
    <property type="component" value="Unassembled WGS sequence"/>
</dbReference>
<dbReference type="SUPFAM" id="SSF46785">
    <property type="entry name" value="Winged helix' DNA-binding domain"/>
    <property type="match status" value="1"/>
</dbReference>
<evidence type="ECO:0000313" key="7">
    <source>
        <dbReference type="Proteomes" id="UP000187251"/>
    </source>
</evidence>
<protein>
    <submittedName>
        <fullName evidence="6">LysR family transcriptional regulator</fullName>
    </submittedName>
</protein>
<evidence type="ECO:0000256" key="2">
    <source>
        <dbReference type="ARBA" id="ARBA00023015"/>
    </source>
</evidence>
<dbReference type="InterPro" id="IPR000847">
    <property type="entry name" value="LysR_HTH_N"/>
</dbReference>
<dbReference type="PANTHER" id="PTHR30579">
    <property type="entry name" value="TRANSCRIPTIONAL REGULATOR"/>
    <property type="match status" value="1"/>
</dbReference>
<dbReference type="InterPro" id="IPR036388">
    <property type="entry name" value="WH-like_DNA-bd_sf"/>
</dbReference>
<dbReference type="InterPro" id="IPR005119">
    <property type="entry name" value="LysR_subst-bd"/>
</dbReference>
<dbReference type="GO" id="GO:0003700">
    <property type="term" value="F:DNA-binding transcription factor activity"/>
    <property type="evidence" value="ECO:0007669"/>
    <property type="project" value="InterPro"/>
</dbReference>
<keyword evidence="4" id="KW-0804">Transcription</keyword>
<dbReference type="Gene3D" id="1.10.10.10">
    <property type="entry name" value="Winged helix-like DNA-binding domain superfamily/Winged helix DNA-binding domain"/>
    <property type="match status" value="1"/>
</dbReference>
<dbReference type="Gene3D" id="3.40.190.10">
    <property type="entry name" value="Periplasmic binding protein-like II"/>
    <property type="match status" value="2"/>
</dbReference>
<dbReference type="OrthoDB" id="6555293at2"/>
<dbReference type="InterPro" id="IPR036390">
    <property type="entry name" value="WH_DNA-bd_sf"/>
</dbReference>
<dbReference type="RefSeq" id="WP_076411481.1">
    <property type="nucleotide sequence ID" value="NZ_AP028040.1"/>
</dbReference>
<keyword evidence="3" id="KW-0238">DNA-binding</keyword>
<dbReference type="InterPro" id="IPR050176">
    <property type="entry name" value="LTTR"/>
</dbReference>
<dbReference type="Pfam" id="PF00126">
    <property type="entry name" value="HTH_1"/>
    <property type="match status" value="1"/>
</dbReference>
<dbReference type="GO" id="GO:0003677">
    <property type="term" value="F:DNA binding"/>
    <property type="evidence" value="ECO:0007669"/>
    <property type="project" value="UniProtKB-KW"/>
</dbReference>
<dbReference type="EMBL" id="MJMN01000012">
    <property type="protein sequence ID" value="OMG89035.1"/>
    <property type="molecule type" value="Genomic_DNA"/>
</dbReference>
<accession>A0A1R1JUT2</accession>